<feature type="chain" id="PRO_5046443104" evidence="5">
    <location>
        <begin position="25"/>
        <end position="283"/>
    </location>
</feature>
<evidence type="ECO:0000256" key="1">
    <source>
        <dbReference type="ARBA" id="ARBA00004236"/>
    </source>
</evidence>
<keyword evidence="4" id="KW-0472">Membrane</keyword>
<evidence type="ECO:0000256" key="5">
    <source>
        <dbReference type="SAM" id="SignalP"/>
    </source>
</evidence>
<dbReference type="Proteomes" id="UP000740754">
    <property type="component" value="Unassembled WGS sequence"/>
</dbReference>
<dbReference type="EMBL" id="JAAXKX010000007">
    <property type="protein sequence ID" value="NKN33004.1"/>
    <property type="molecule type" value="Genomic_DNA"/>
</dbReference>
<name>A0ABX1I7V0_9GAMM</name>
<evidence type="ECO:0000313" key="7">
    <source>
        <dbReference type="EMBL" id="NKN33004.1"/>
    </source>
</evidence>
<dbReference type="Pfam" id="PF04069">
    <property type="entry name" value="OpuAC"/>
    <property type="match status" value="1"/>
</dbReference>
<feature type="signal peptide" evidence="5">
    <location>
        <begin position="1"/>
        <end position="24"/>
    </location>
</feature>
<dbReference type="PANTHER" id="PTHR47737">
    <property type="entry name" value="GLYCINE BETAINE/PROLINE BETAINE TRANSPORT SYSTEM PERMEASE PROTEIN PROW"/>
    <property type="match status" value="1"/>
</dbReference>
<dbReference type="PANTHER" id="PTHR47737:SF1">
    <property type="entry name" value="GLYCINE BETAINE_PROLINE BETAINE TRANSPORT SYSTEM PERMEASE PROTEIN PROW"/>
    <property type="match status" value="1"/>
</dbReference>
<reference evidence="7 8" key="1">
    <citation type="submission" date="2020-04" db="EMBL/GenBank/DDBJ databases">
        <title>Draft Whole-Genome sequence of Marichromatium bheemlicum DSM 18632, type strain.</title>
        <authorList>
            <person name="Kyndt J.A."/>
            <person name="Meyer T.E."/>
        </authorList>
    </citation>
    <scope>NUCLEOTIDE SEQUENCE [LARGE SCALE GENOMIC DNA]</scope>
    <source>
        <strain evidence="7 8">DSM 18632</strain>
    </source>
</reference>
<dbReference type="SUPFAM" id="SSF53850">
    <property type="entry name" value="Periplasmic binding protein-like II"/>
    <property type="match status" value="1"/>
</dbReference>
<keyword evidence="3" id="KW-1003">Cell membrane</keyword>
<proteinExistence type="predicted"/>
<dbReference type="CDD" id="cd13639">
    <property type="entry name" value="PBP2_OpuAC_like"/>
    <property type="match status" value="1"/>
</dbReference>
<comment type="subcellular location">
    <subcellularLocation>
        <location evidence="1">Cell membrane</location>
    </subcellularLocation>
</comment>
<dbReference type="InterPro" id="IPR007210">
    <property type="entry name" value="ABC_Gly_betaine_transp_sub-bd"/>
</dbReference>
<evidence type="ECO:0000313" key="8">
    <source>
        <dbReference type="Proteomes" id="UP000740754"/>
    </source>
</evidence>
<evidence type="ECO:0000256" key="3">
    <source>
        <dbReference type="ARBA" id="ARBA00022475"/>
    </source>
</evidence>
<dbReference type="RefSeq" id="WP_168668094.1">
    <property type="nucleotide sequence ID" value="NZ_JAAXKX010000007.1"/>
</dbReference>
<sequence>MIKGLNRRIAGAALAALLTTPTLAADKGEIELAYGEWATEIASVNVVRVVLEDLGYDVKASSVSVAAMWQALASGDVDAMVAAWLPTTHQDYLDQVADAVVDLGPNLEGTRIGLVVPSYVEIDSIAELNDAAARFDGEIIGIDPSAGLMKKTELAMEAYDIDQLELVESTGAIMTAVLGDAIEDGEWVVVTGWTPHWKFARYDLKYLEDPQNIFGGAERIHTFTRLGLAEDMPEAVAVLDNFHWTPEQMAELMVMNQDKHADPYENARRWVEQHPEVVADWLP</sequence>
<keyword evidence="8" id="KW-1185">Reference proteome</keyword>
<evidence type="ECO:0000256" key="4">
    <source>
        <dbReference type="ARBA" id="ARBA00023136"/>
    </source>
</evidence>
<organism evidence="7 8">
    <name type="scientific">Marichromatium bheemlicum</name>
    <dbReference type="NCBI Taxonomy" id="365339"/>
    <lineage>
        <taxon>Bacteria</taxon>
        <taxon>Pseudomonadati</taxon>
        <taxon>Pseudomonadota</taxon>
        <taxon>Gammaproteobacteria</taxon>
        <taxon>Chromatiales</taxon>
        <taxon>Chromatiaceae</taxon>
        <taxon>Marichromatium</taxon>
    </lineage>
</organism>
<dbReference type="Gene3D" id="3.10.105.10">
    <property type="entry name" value="Dipeptide-binding Protein, Domain 3"/>
    <property type="match status" value="2"/>
</dbReference>
<evidence type="ECO:0000259" key="6">
    <source>
        <dbReference type="Pfam" id="PF04069"/>
    </source>
</evidence>
<dbReference type="Gene3D" id="3.40.190.100">
    <property type="entry name" value="Glycine betaine-binding periplasmic protein, domain 2"/>
    <property type="match status" value="1"/>
</dbReference>
<keyword evidence="2" id="KW-0813">Transport</keyword>
<accession>A0ABX1I7V0</accession>
<feature type="domain" description="ABC-type glycine betaine transport system substrate-binding" evidence="6">
    <location>
        <begin position="29"/>
        <end position="273"/>
    </location>
</feature>
<evidence type="ECO:0000256" key="2">
    <source>
        <dbReference type="ARBA" id="ARBA00022448"/>
    </source>
</evidence>
<gene>
    <name evidence="7" type="ORF">HF203_07190</name>
</gene>
<keyword evidence="5" id="KW-0732">Signal</keyword>
<protein>
    <submittedName>
        <fullName evidence="7">Glycine betaine ABC transporter substrate-binding protein</fullName>
    </submittedName>
</protein>
<comment type="caution">
    <text evidence="7">The sequence shown here is derived from an EMBL/GenBank/DDBJ whole genome shotgun (WGS) entry which is preliminary data.</text>
</comment>